<keyword evidence="2" id="KW-1185">Reference proteome</keyword>
<name>A0A1I4CEE7_9PROT</name>
<accession>A0A1I4CEE7</accession>
<evidence type="ECO:0008006" key="3">
    <source>
        <dbReference type="Google" id="ProtNLM"/>
    </source>
</evidence>
<reference evidence="1 2" key="1">
    <citation type="submission" date="2016-10" db="EMBL/GenBank/DDBJ databases">
        <authorList>
            <person name="de Groot N.N."/>
        </authorList>
    </citation>
    <scope>NUCLEOTIDE SEQUENCE [LARGE SCALE GENOMIC DNA]</scope>
    <source>
        <strain evidence="1 2">DSM 19981</strain>
    </source>
</reference>
<dbReference type="Proteomes" id="UP000199473">
    <property type="component" value="Unassembled WGS sequence"/>
</dbReference>
<evidence type="ECO:0000313" key="1">
    <source>
        <dbReference type="EMBL" id="SFK79133.1"/>
    </source>
</evidence>
<protein>
    <recommendedName>
        <fullName evidence="3">DUF5675 domain-containing protein</fullName>
    </recommendedName>
</protein>
<evidence type="ECO:0000313" key="2">
    <source>
        <dbReference type="Proteomes" id="UP000199473"/>
    </source>
</evidence>
<proteinExistence type="predicted"/>
<dbReference type="RefSeq" id="WP_092961348.1">
    <property type="nucleotide sequence ID" value="NZ_FOSQ01000007.1"/>
</dbReference>
<dbReference type="AlphaFoldDB" id="A0A1I4CEE7"/>
<dbReference type="EMBL" id="FOSQ01000007">
    <property type="protein sequence ID" value="SFK79133.1"/>
    <property type="molecule type" value="Genomic_DNA"/>
</dbReference>
<dbReference type="STRING" id="1123062.SAMN02745775_107160"/>
<dbReference type="OrthoDB" id="7264349at2"/>
<sequence length="176" mass="19398">MSTAILTYKRTDRFVKNTYAVKDKDGNPVMEGGKPAMAVAHGLVGELWVHGLMFETIERMDGYMHMKGNRTYPASAIYWHEKYKSFVINPGLEEQETKKGNILMHPGSKPSHVQGCIAVGFFNANGKLEDSKYCFDVLRDQAGGASVPKATPVTLTLVVEGHMPALSACTPWVYTA</sequence>
<organism evidence="1 2">
    <name type="scientific">Falsiroseomonas stagni DSM 19981</name>
    <dbReference type="NCBI Taxonomy" id="1123062"/>
    <lineage>
        <taxon>Bacteria</taxon>
        <taxon>Pseudomonadati</taxon>
        <taxon>Pseudomonadota</taxon>
        <taxon>Alphaproteobacteria</taxon>
        <taxon>Acetobacterales</taxon>
        <taxon>Roseomonadaceae</taxon>
        <taxon>Falsiroseomonas</taxon>
    </lineage>
</organism>
<gene>
    <name evidence="1" type="ORF">SAMN02745775_107160</name>
</gene>